<comment type="caution">
    <text evidence="2">The sequence shown here is derived from an EMBL/GenBank/DDBJ whole genome shotgun (WGS) entry which is preliminary data.</text>
</comment>
<dbReference type="Proteomes" id="UP000314294">
    <property type="component" value="Unassembled WGS sequence"/>
</dbReference>
<sequence>MSMWSCSGALYPTAQPLHISILIHIQSRSRLHPGSIPRVHEKKPVATLHNLSPLDAAGTVSPQTVPMCGPDSDDIDGSLWVESALAAALHLARSGCAEPPACALHRGARTSAVILAAASGGERRGGGKEGREGGREGE</sequence>
<dbReference type="EMBL" id="SRLO01009422">
    <property type="protein sequence ID" value="TNN26824.1"/>
    <property type="molecule type" value="Genomic_DNA"/>
</dbReference>
<feature type="region of interest" description="Disordered" evidence="1">
    <location>
        <begin position="117"/>
        <end position="138"/>
    </location>
</feature>
<evidence type="ECO:0000313" key="3">
    <source>
        <dbReference type="Proteomes" id="UP000314294"/>
    </source>
</evidence>
<proteinExistence type="predicted"/>
<organism evidence="2 3">
    <name type="scientific">Liparis tanakae</name>
    <name type="common">Tanaka's snailfish</name>
    <dbReference type="NCBI Taxonomy" id="230148"/>
    <lineage>
        <taxon>Eukaryota</taxon>
        <taxon>Metazoa</taxon>
        <taxon>Chordata</taxon>
        <taxon>Craniata</taxon>
        <taxon>Vertebrata</taxon>
        <taxon>Euteleostomi</taxon>
        <taxon>Actinopterygii</taxon>
        <taxon>Neopterygii</taxon>
        <taxon>Teleostei</taxon>
        <taxon>Neoteleostei</taxon>
        <taxon>Acanthomorphata</taxon>
        <taxon>Eupercaria</taxon>
        <taxon>Perciformes</taxon>
        <taxon>Cottioidei</taxon>
        <taxon>Cottales</taxon>
        <taxon>Liparidae</taxon>
        <taxon>Liparis</taxon>
    </lineage>
</organism>
<reference evidence="2 3" key="1">
    <citation type="submission" date="2019-03" db="EMBL/GenBank/DDBJ databases">
        <title>First draft genome of Liparis tanakae, snailfish: a comprehensive survey of snailfish specific genes.</title>
        <authorList>
            <person name="Kim W."/>
            <person name="Song I."/>
            <person name="Jeong J.-H."/>
            <person name="Kim D."/>
            <person name="Kim S."/>
            <person name="Ryu S."/>
            <person name="Song J.Y."/>
            <person name="Lee S.K."/>
        </authorList>
    </citation>
    <scope>NUCLEOTIDE SEQUENCE [LARGE SCALE GENOMIC DNA]</scope>
    <source>
        <tissue evidence="2">Muscle</tissue>
    </source>
</reference>
<evidence type="ECO:0000313" key="2">
    <source>
        <dbReference type="EMBL" id="TNN26824.1"/>
    </source>
</evidence>
<accession>A0A4Z2EEA1</accession>
<feature type="compositionally biased region" description="Basic and acidic residues" evidence="1">
    <location>
        <begin position="121"/>
        <end position="138"/>
    </location>
</feature>
<protein>
    <submittedName>
        <fullName evidence="2">Uncharacterized protein</fullName>
    </submittedName>
</protein>
<dbReference type="AlphaFoldDB" id="A0A4Z2EEA1"/>
<keyword evidence="3" id="KW-1185">Reference proteome</keyword>
<name>A0A4Z2EEA1_9TELE</name>
<evidence type="ECO:0000256" key="1">
    <source>
        <dbReference type="SAM" id="MobiDB-lite"/>
    </source>
</evidence>
<gene>
    <name evidence="2" type="ORF">EYF80_063038</name>
</gene>